<reference evidence="2" key="1">
    <citation type="submission" date="2024-02" db="EMBL/GenBank/DDBJ databases">
        <authorList>
            <consortium name="ELIXIR-Norway"/>
            <consortium name="Elixir Norway"/>
        </authorList>
    </citation>
    <scope>NUCLEOTIDE SEQUENCE</scope>
</reference>
<gene>
    <name evidence="2" type="ORF">CSSPJE1EN1_LOCUS17317</name>
</gene>
<protein>
    <submittedName>
        <fullName evidence="2">Uncharacterized protein</fullName>
    </submittedName>
</protein>
<accession>A0ABP0WY99</accession>
<evidence type="ECO:0000256" key="1">
    <source>
        <dbReference type="SAM" id="MobiDB-lite"/>
    </source>
</evidence>
<name>A0ABP0WY99_9BRYO</name>
<feature type="compositionally biased region" description="Polar residues" evidence="1">
    <location>
        <begin position="154"/>
        <end position="163"/>
    </location>
</feature>
<evidence type="ECO:0000313" key="3">
    <source>
        <dbReference type="Proteomes" id="UP001497444"/>
    </source>
</evidence>
<organism evidence="2 3">
    <name type="scientific">Sphagnum jensenii</name>
    <dbReference type="NCBI Taxonomy" id="128206"/>
    <lineage>
        <taxon>Eukaryota</taxon>
        <taxon>Viridiplantae</taxon>
        <taxon>Streptophyta</taxon>
        <taxon>Embryophyta</taxon>
        <taxon>Bryophyta</taxon>
        <taxon>Sphagnophytina</taxon>
        <taxon>Sphagnopsida</taxon>
        <taxon>Sphagnales</taxon>
        <taxon>Sphagnaceae</taxon>
        <taxon>Sphagnum</taxon>
    </lineage>
</organism>
<feature type="compositionally biased region" description="Acidic residues" evidence="1">
    <location>
        <begin position="134"/>
        <end position="143"/>
    </location>
</feature>
<evidence type="ECO:0000313" key="2">
    <source>
        <dbReference type="EMBL" id="CAK9271839.1"/>
    </source>
</evidence>
<dbReference type="Proteomes" id="UP001497444">
    <property type="component" value="Chromosome 4"/>
</dbReference>
<sequence>MAKTTKQNEGDNGNVLTTLELNDAIDKVPSDNPYEATRDRRIAELQKELVKVGLVEVVEALRGNSNVMCTKKKSNKSTHFCEDKTVKAKAQRRSVRTIGRPRSNMAEEEGSSASASTESEKDTSSSEYLSETPAIEEDEDEDIDVSRKVATPRVATSTMKEVN</sequence>
<keyword evidence="3" id="KW-1185">Reference proteome</keyword>
<dbReference type="EMBL" id="OZ020099">
    <property type="protein sequence ID" value="CAK9271839.1"/>
    <property type="molecule type" value="Genomic_DNA"/>
</dbReference>
<proteinExistence type="predicted"/>
<feature type="region of interest" description="Disordered" evidence="1">
    <location>
        <begin position="71"/>
        <end position="163"/>
    </location>
</feature>